<evidence type="ECO:0000313" key="2">
    <source>
        <dbReference type="Proteomes" id="UP000564885"/>
    </source>
</evidence>
<dbReference type="AlphaFoldDB" id="A0A849I254"/>
<sequence length="82" mass="8451">MPTIAEPIRPPPAYVPRLNVAEHAAAILADLRDAGIRPTALAVLSRALDVGVPEEVAVEIAATIVDHGRFCSAQISASNAAA</sequence>
<dbReference type="EMBL" id="JABEPP010000001">
    <property type="protein sequence ID" value="NNM71428.1"/>
    <property type="molecule type" value="Genomic_DNA"/>
</dbReference>
<evidence type="ECO:0000313" key="1">
    <source>
        <dbReference type="EMBL" id="NNM71428.1"/>
    </source>
</evidence>
<reference evidence="1 2" key="1">
    <citation type="submission" date="2020-04" db="EMBL/GenBank/DDBJ databases">
        <title>Enterovirga sp. isolate from soil.</title>
        <authorList>
            <person name="Chea S."/>
            <person name="Kim D.-U."/>
        </authorList>
    </citation>
    <scope>NUCLEOTIDE SEQUENCE [LARGE SCALE GENOMIC DNA]</scope>
    <source>
        <strain evidence="1 2">DB1703</strain>
    </source>
</reference>
<comment type="caution">
    <text evidence="1">The sequence shown here is derived from an EMBL/GenBank/DDBJ whole genome shotgun (WGS) entry which is preliminary data.</text>
</comment>
<gene>
    <name evidence="1" type="ORF">HJG44_03330</name>
</gene>
<proteinExistence type="predicted"/>
<dbReference type="Proteomes" id="UP000564885">
    <property type="component" value="Unassembled WGS sequence"/>
</dbReference>
<dbReference type="RefSeq" id="WP_171216890.1">
    <property type="nucleotide sequence ID" value="NZ_JABEPP010000001.1"/>
</dbReference>
<organism evidence="1 2">
    <name type="scientific">Enterovirga aerilata</name>
    <dbReference type="NCBI Taxonomy" id="2730920"/>
    <lineage>
        <taxon>Bacteria</taxon>
        <taxon>Pseudomonadati</taxon>
        <taxon>Pseudomonadota</taxon>
        <taxon>Alphaproteobacteria</taxon>
        <taxon>Hyphomicrobiales</taxon>
        <taxon>Methylobacteriaceae</taxon>
        <taxon>Enterovirga</taxon>
    </lineage>
</organism>
<keyword evidence="2" id="KW-1185">Reference proteome</keyword>
<protein>
    <submittedName>
        <fullName evidence="1">Uncharacterized protein</fullName>
    </submittedName>
</protein>
<accession>A0A849I254</accession>
<name>A0A849I254_9HYPH</name>